<reference evidence="2" key="2">
    <citation type="journal article" date="2023" name="BMC Genomics">
        <title>Pest status, molecular evolution, and epigenetic factors derived from the genome assembly of Frankliniella fusca, a thysanopteran phytovirus vector.</title>
        <authorList>
            <person name="Catto M.A."/>
            <person name="Labadie P.E."/>
            <person name="Jacobson A.L."/>
            <person name="Kennedy G.G."/>
            <person name="Srinivasan R."/>
            <person name="Hunt B.G."/>
        </authorList>
    </citation>
    <scope>NUCLEOTIDE SEQUENCE</scope>
    <source>
        <strain evidence="2">PL_HMW_Pooled</strain>
    </source>
</reference>
<evidence type="ECO:0000313" key="3">
    <source>
        <dbReference type="Proteomes" id="UP001219518"/>
    </source>
</evidence>
<keyword evidence="2" id="KW-0687">Ribonucleoprotein</keyword>
<organism evidence="2 3">
    <name type="scientific">Frankliniella fusca</name>
    <dbReference type="NCBI Taxonomy" id="407009"/>
    <lineage>
        <taxon>Eukaryota</taxon>
        <taxon>Metazoa</taxon>
        <taxon>Ecdysozoa</taxon>
        <taxon>Arthropoda</taxon>
        <taxon>Hexapoda</taxon>
        <taxon>Insecta</taxon>
        <taxon>Pterygota</taxon>
        <taxon>Neoptera</taxon>
        <taxon>Paraneoptera</taxon>
        <taxon>Thysanoptera</taxon>
        <taxon>Terebrantia</taxon>
        <taxon>Thripoidea</taxon>
        <taxon>Thripidae</taxon>
        <taxon>Frankliniella</taxon>
    </lineage>
</organism>
<keyword evidence="2" id="KW-0689">Ribosomal protein</keyword>
<sequence length="421" mass="45826">MVAPATLAPRSPLPLPLLAAVLLAAAATPPAVNAAAAGELFQWSAPSSAPALAQPAEGSDFFSRFSSLPRQDVVAQIRSVVEPVTKEALNQLTPEVVRQVSDMPRDDIMKYVMGVLEPATKTVVSGVSGIVEPAAASFRRLLEGTRTRIKGGVRVVLKPAADGLGAIAAPALDEIIYLAVDTVRMLWKRSFEPLHVEHMELHFRDPLITADLQLNDVQVNNASTFVLDSIKSEPQNMAANFTAHVEAFNVTGFYDVNGAVVNGEHKVFGGGNFTAVVRGLNIRGRVEIGIKDLFLHVNDLKLDISIEKLQVKLEGLLGDAAVADLASGVISDVGPEFLEEFRPEVGAMISGQIKDFANDILGTFTVPSILERIRQHSEETASKRLHLRNRVHLYHHQELEAEAERQRLQRHQEHADKRPES</sequence>
<proteinExistence type="predicted"/>
<feature type="signal peptide" evidence="1">
    <location>
        <begin position="1"/>
        <end position="34"/>
    </location>
</feature>
<dbReference type="PANTHER" id="PTHR11008">
    <property type="entry name" value="PROTEIN TAKEOUT-LIKE PROTEIN"/>
    <property type="match status" value="1"/>
</dbReference>
<dbReference type="InterPro" id="IPR038606">
    <property type="entry name" value="To_sf"/>
</dbReference>
<dbReference type="EMBL" id="JAHWGI010000710">
    <property type="protein sequence ID" value="KAK3917293.1"/>
    <property type="molecule type" value="Genomic_DNA"/>
</dbReference>
<dbReference type="Pfam" id="PF06585">
    <property type="entry name" value="JHBP"/>
    <property type="match status" value="1"/>
</dbReference>
<keyword evidence="1" id="KW-0732">Signal</keyword>
<comment type="caution">
    <text evidence="2">The sequence shown here is derived from an EMBL/GenBank/DDBJ whole genome shotgun (WGS) entry which is preliminary data.</text>
</comment>
<dbReference type="Proteomes" id="UP001219518">
    <property type="component" value="Unassembled WGS sequence"/>
</dbReference>
<keyword evidence="3" id="KW-1185">Reference proteome</keyword>
<dbReference type="GO" id="GO:0005840">
    <property type="term" value="C:ribosome"/>
    <property type="evidence" value="ECO:0007669"/>
    <property type="project" value="UniProtKB-KW"/>
</dbReference>
<dbReference type="SMART" id="SM00700">
    <property type="entry name" value="JHBP"/>
    <property type="match status" value="1"/>
</dbReference>
<evidence type="ECO:0000256" key="1">
    <source>
        <dbReference type="SAM" id="SignalP"/>
    </source>
</evidence>
<accession>A0AAE1H9P3</accession>
<dbReference type="InterPro" id="IPR010562">
    <property type="entry name" value="Haemolymph_juvenile_hormone-bd"/>
</dbReference>
<name>A0AAE1H9P3_9NEOP</name>
<reference evidence="2" key="1">
    <citation type="submission" date="2021-07" db="EMBL/GenBank/DDBJ databases">
        <authorList>
            <person name="Catto M.A."/>
            <person name="Jacobson A."/>
            <person name="Kennedy G."/>
            <person name="Labadie P."/>
            <person name="Hunt B.G."/>
            <person name="Srinivasan R."/>
        </authorList>
    </citation>
    <scope>NUCLEOTIDE SEQUENCE</scope>
    <source>
        <strain evidence="2">PL_HMW_Pooled</strain>
        <tissue evidence="2">Head</tissue>
    </source>
</reference>
<dbReference type="Gene3D" id="3.15.10.30">
    <property type="entry name" value="Haemolymph juvenile hormone binding protein"/>
    <property type="match status" value="1"/>
</dbReference>
<protein>
    <submittedName>
        <fullName evidence="2">30S ribosomal protein S5</fullName>
    </submittedName>
</protein>
<dbReference type="PANTHER" id="PTHR11008:SF9">
    <property type="entry name" value="PROTEIN TAKEOUT-LIKE PROTEIN"/>
    <property type="match status" value="1"/>
</dbReference>
<dbReference type="AlphaFoldDB" id="A0AAE1H9P3"/>
<evidence type="ECO:0000313" key="2">
    <source>
        <dbReference type="EMBL" id="KAK3917293.1"/>
    </source>
</evidence>
<feature type="chain" id="PRO_5042242865" evidence="1">
    <location>
        <begin position="35"/>
        <end position="421"/>
    </location>
</feature>
<gene>
    <name evidence="2" type="ORF">KUF71_026138</name>
</gene>